<proteinExistence type="predicted"/>
<sequence length="73" mass="8169">MPVPRTPGIRDRGTLPATPADPRRLSVSHFLPIDGRPSVDINADVYLRTVVRSWLLLFMEKAVLTIPVDSAFR</sequence>
<dbReference type="EMBL" id="JACCFS010000001">
    <property type="protein sequence ID" value="NYJ32697.1"/>
    <property type="molecule type" value="Genomic_DNA"/>
</dbReference>
<protein>
    <submittedName>
        <fullName evidence="2">Uncharacterized protein</fullName>
    </submittedName>
</protein>
<name>A0A7Z0EIQ6_9ACTN</name>
<keyword evidence="3" id="KW-1185">Reference proteome</keyword>
<dbReference type="Proteomes" id="UP000572051">
    <property type="component" value="Unassembled WGS sequence"/>
</dbReference>
<organism evidence="2 3">
    <name type="scientific">Nocardiopsis aegyptia</name>
    <dbReference type="NCBI Taxonomy" id="220378"/>
    <lineage>
        <taxon>Bacteria</taxon>
        <taxon>Bacillati</taxon>
        <taxon>Actinomycetota</taxon>
        <taxon>Actinomycetes</taxon>
        <taxon>Streptosporangiales</taxon>
        <taxon>Nocardiopsidaceae</taxon>
        <taxon>Nocardiopsis</taxon>
    </lineage>
</organism>
<feature type="region of interest" description="Disordered" evidence="1">
    <location>
        <begin position="1"/>
        <end position="21"/>
    </location>
</feature>
<evidence type="ECO:0000256" key="1">
    <source>
        <dbReference type="SAM" id="MobiDB-lite"/>
    </source>
</evidence>
<reference evidence="2 3" key="1">
    <citation type="submission" date="2020-07" db="EMBL/GenBank/DDBJ databases">
        <title>Sequencing the genomes of 1000 actinobacteria strains.</title>
        <authorList>
            <person name="Klenk H.-P."/>
        </authorList>
    </citation>
    <scope>NUCLEOTIDE SEQUENCE [LARGE SCALE GENOMIC DNA]</scope>
    <source>
        <strain evidence="2 3">DSM 44442</strain>
    </source>
</reference>
<evidence type="ECO:0000313" key="3">
    <source>
        <dbReference type="Proteomes" id="UP000572051"/>
    </source>
</evidence>
<evidence type="ECO:0000313" key="2">
    <source>
        <dbReference type="EMBL" id="NYJ32697.1"/>
    </source>
</evidence>
<gene>
    <name evidence="2" type="ORF">HNR10_000578</name>
</gene>
<accession>A0A7Z0EIQ6</accession>
<comment type="caution">
    <text evidence="2">The sequence shown here is derived from an EMBL/GenBank/DDBJ whole genome shotgun (WGS) entry which is preliminary data.</text>
</comment>
<dbReference type="AlphaFoldDB" id="A0A7Z0EIQ6"/>